<organism evidence="1 2">
    <name type="scientific">Candidatus Doudnabacteria bacterium CG10_big_fil_rev_8_21_14_0_10_41_10</name>
    <dbReference type="NCBI Taxonomy" id="1974551"/>
    <lineage>
        <taxon>Bacteria</taxon>
        <taxon>Candidatus Doudnaibacteriota</taxon>
    </lineage>
</organism>
<evidence type="ECO:0000313" key="2">
    <source>
        <dbReference type="Proteomes" id="UP000230557"/>
    </source>
</evidence>
<dbReference type="SUPFAM" id="SSF55811">
    <property type="entry name" value="Nudix"/>
    <property type="match status" value="1"/>
</dbReference>
<dbReference type="Proteomes" id="UP000230557">
    <property type="component" value="Unassembled WGS sequence"/>
</dbReference>
<dbReference type="EMBL" id="PFAJ01000061">
    <property type="protein sequence ID" value="PIR96801.1"/>
    <property type="molecule type" value="Genomic_DNA"/>
</dbReference>
<evidence type="ECO:0008006" key="3">
    <source>
        <dbReference type="Google" id="ProtNLM"/>
    </source>
</evidence>
<evidence type="ECO:0000313" key="1">
    <source>
        <dbReference type="EMBL" id="PIR96801.1"/>
    </source>
</evidence>
<protein>
    <recommendedName>
        <fullName evidence="3">Nudix hydrolase domain-containing protein</fullName>
    </recommendedName>
</protein>
<accession>A0A2H0VCK1</accession>
<comment type="caution">
    <text evidence="1">The sequence shown here is derived from an EMBL/GenBank/DDBJ whole genome shotgun (WGS) entry which is preliminary data.</text>
</comment>
<dbReference type="AlphaFoldDB" id="A0A2H0VCK1"/>
<proteinExistence type="predicted"/>
<sequence>MTKKGPSLFQRALQGMLAFLFRFLRQPWTARFYNAAAPNFALTAIETVFLKFEQGDDEPDIIEVLLQNRRDGDIPQWRGRPASPGSMVQECDVADPPCDFLDALRRVKEKELGGSSFIFTPKPVAVQYHKTARGPEIALVFVCQLCEPAVPPEGLWWNDAERLPENILPHHPDIISAAVNAIRSGINNASFPENLPN</sequence>
<dbReference type="InterPro" id="IPR015797">
    <property type="entry name" value="NUDIX_hydrolase-like_dom_sf"/>
</dbReference>
<reference evidence="2" key="1">
    <citation type="submission" date="2017-09" db="EMBL/GenBank/DDBJ databases">
        <title>Depth-based differentiation of microbial function through sediment-hosted aquifers and enrichment of novel symbionts in the deep terrestrial subsurface.</title>
        <authorList>
            <person name="Probst A.J."/>
            <person name="Ladd B."/>
            <person name="Jarett J.K."/>
            <person name="Geller-Mcgrath D.E."/>
            <person name="Sieber C.M.K."/>
            <person name="Emerson J.B."/>
            <person name="Anantharaman K."/>
            <person name="Thomas B.C."/>
            <person name="Malmstrom R."/>
            <person name="Stieglmeier M."/>
            <person name="Klingl A."/>
            <person name="Woyke T."/>
            <person name="Ryan C.M."/>
            <person name="Banfield J.F."/>
        </authorList>
    </citation>
    <scope>NUCLEOTIDE SEQUENCE [LARGE SCALE GENOMIC DNA]</scope>
</reference>
<gene>
    <name evidence="1" type="ORF">COT91_04590</name>
</gene>
<name>A0A2H0VCK1_9BACT</name>